<dbReference type="EMBL" id="CM026422">
    <property type="protein sequence ID" value="KAG0585557.1"/>
    <property type="molecule type" value="Genomic_DNA"/>
</dbReference>
<dbReference type="PANTHER" id="PTHR38926:SF5">
    <property type="entry name" value="F-BOX AND LEUCINE-RICH REPEAT PROTEIN 6"/>
    <property type="match status" value="1"/>
</dbReference>
<dbReference type="PANTHER" id="PTHR38926">
    <property type="entry name" value="F-BOX DOMAIN CONTAINING PROTEIN, EXPRESSED"/>
    <property type="match status" value="1"/>
</dbReference>
<dbReference type="InterPro" id="IPR006553">
    <property type="entry name" value="Leu-rich_rpt_Cys-con_subtyp"/>
</dbReference>
<feature type="domain" description="F-box" evidence="2">
    <location>
        <begin position="40"/>
        <end position="73"/>
    </location>
</feature>
<dbReference type="SMART" id="SM00367">
    <property type="entry name" value="LRR_CC"/>
    <property type="match status" value="4"/>
</dbReference>
<evidence type="ECO:0000256" key="1">
    <source>
        <dbReference type="SAM" id="MobiDB-lite"/>
    </source>
</evidence>
<dbReference type="AlphaFoldDB" id="A0A8T0IR78"/>
<feature type="region of interest" description="Disordered" evidence="1">
    <location>
        <begin position="1"/>
        <end position="25"/>
    </location>
</feature>
<evidence type="ECO:0008006" key="6">
    <source>
        <dbReference type="Google" id="ProtNLM"/>
    </source>
</evidence>
<dbReference type="SUPFAM" id="SSF81383">
    <property type="entry name" value="F-box domain"/>
    <property type="match status" value="1"/>
</dbReference>
<proteinExistence type="predicted"/>
<name>A0A8T0IR78_CERPU</name>
<dbReference type="OrthoDB" id="550575at2759"/>
<sequence>MSASRVKKKRKRLPELGAMAGPKGDETGENVAVTYSLDEDTMLNILHRVPTRALLSVMALVCRRWRRLCQEHLVHDLTPPLYSTHDKPWGSLTDMQIMELVKRHASTLQSIEFRGLKQLTADDVQDIFTNLPRLQHLTFASDPPVITNNLQNLVHQLPGQLVTLDVHTTGFSTSVFSNPNSRPLPPTITDDFVGALCQRCPQLERLTLDADSLISEASFDRLLQTWPSLTLLHINSTALGWSSVLHIFQSCQCLQDLSLCSSKFAIPPKIEADKAGYSDGVEVAEMYSKKILSDLMPQSLVSLRLYVELHVSVRWDLIPAEDLMRFKGHQLRQLHAQNSFQLAWHNISVWCTNLKTLDLSRAHHHNIRLTEEEGTKLCRLVKHLVQLEELALPAASDRILSELGRSCPRLRRLFFQGWRMHRAGPLTKQLDVTDRGVSSLAEGCSELRVLSLGGCNKITTSAIRILTYHCKKIEVLELTGCTSLTDEAIVIVLTRLGSSLLLLDLLNCTKLTSGVIRKVLDYALTQGISLRVLTIPNSIKSASRSLLSQLNRKLPFLSVRGNNNGLHWDGFYHCPPWSYCS</sequence>
<dbReference type="InterPro" id="IPR001810">
    <property type="entry name" value="F-box_dom"/>
</dbReference>
<dbReference type="Gene3D" id="3.80.10.10">
    <property type="entry name" value="Ribonuclease Inhibitor"/>
    <property type="match status" value="2"/>
</dbReference>
<dbReference type="Pfam" id="PF12937">
    <property type="entry name" value="F-box-like"/>
    <property type="match status" value="1"/>
</dbReference>
<dbReference type="CDD" id="cd09917">
    <property type="entry name" value="F-box_SF"/>
    <property type="match status" value="1"/>
</dbReference>
<dbReference type="InterPro" id="IPR057207">
    <property type="entry name" value="FBXL15_LRR"/>
</dbReference>
<feature type="compositionally biased region" description="Basic residues" evidence="1">
    <location>
        <begin position="1"/>
        <end position="12"/>
    </location>
</feature>
<evidence type="ECO:0000259" key="3">
    <source>
        <dbReference type="Pfam" id="PF25372"/>
    </source>
</evidence>
<keyword evidence="5" id="KW-1185">Reference proteome</keyword>
<dbReference type="Proteomes" id="UP000822688">
    <property type="component" value="Chromosome 2"/>
</dbReference>
<organism evidence="4 5">
    <name type="scientific">Ceratodon purpureus</name>
    <name type="common">Fire moss</name>
    <name type="synonym">Dicranum purpureum</name>
    <dbReference type="NCBI Taxonomy" id="3225"/>
    <lineage>
        <taxon>Eukaryota</taxon>
        <taxon>Viridiplantae</taxon>
        <taxon>Streptophyta</taxon>
        <taxon>Embryophyta</taxon>
        <taxon>Bryophyta</taxon>
        <taxon>Bryophytina</taxon>
        <taxon>Bryopsida</taxon>
        <taxon>Dicranidae</taxon>
        <taxon>Pseudoditrichales</taxon>
        <taxon>Ditrichaceae</taxon>
        <taxon>Ceratodon</taxon>
    </lineage>
</organism>
<dbReference type="Pfam" id="PF25372">
    <property type="entry name" value="DUF7885"/>
    <property type="match status" value="1"/>
</dbReference>
<evidence type="ECO:0000313" key="5">
    <source>
        <dbReference type="Proteomes" id="UP000822688"/>
    </source>
</evidence>
<accession>A0A8T0IR78</accession>
<evidence type="ECO:0000313" key="4">
    <source>
        <dbReference type="EMBL" id="KAG0585557.1"/>
    </source>
</evidence>
<evidence type="ECO:0000259" key="2">
    <source>
        <dbReference type="Pfam" id="PF12937"/>
    </source>
</evidence>
<feature type="domain" description="F-box/LRR-repeat protein 15-like leucin rich repeat" evidence="3">
    <location>
        <begin position="431"/>
        <end position="555"/>
    </location>
</feature>
<comment type="caution">
    <text evidence="4">The sequence shown here is derived from an EMBL/GenBank/DDBJ whole genome shotgun (WGS) entry which is preliminary data.</text>
</comment>
<protein>
    <recommendedName>
        <fullName evidence="6">F-box domain-containing protein</fullName>
    </recommendedName>
</protein>
<reference evidence="4" key="1">
    <citation type="submission" date="2020-06" db="EMBL/GenBank/DDBJ databases">
        <title>WGS assembly of Ceratodon purpureus strain R40.</title>
        <authorList>
            <person name="Carey S.B."/>
            <person name="Jenkins J."/>
            <person name="Shu S."/>
            <person name="Lovell J.T."/>
            <person name="Sreedasyam A."/>
            <person name="Maumus F."/>
            <person name="Tiley G.P."/>
            <person name="Fernandez-Pozo N."/>
            <person name="Barry K."/>
            <person name="Chen C."/>
            <person name="Wang M."/>
            <person name="Lipzen A."/>
            <person name="Daum C."/>
            <person name="Saski C.A."/>
            <person name="Payton A.C."/>
            <person name="Mcbreen J.C."/>
            <person name="Conrad R.E."/>
            <person name="Kollar L.M."/>
            <person name="Olsson S."/>
            <person name="Huttunen S."/>
            <person name="Landis J.B."/>
            <person name="Wickett N.J."/>
            <person name="Johnson M.G."/>
            <person name="Rensing S.A."/>
            <person name="Grimwood J."/>
            <person name="Schmutz J."/>
            <person name="Mcdaniel S.F."/>
        </authorList>
    </citation>
    <scope>NUCLEOTIDE SEQUENCE</scope>
    <source>
        <strain evidence="4">R40</strain>
    </source>
</reference>
<dbReference type="InterPro" id="IPR036047">
    <property type="entry name" value="F-box-like_dom_sf"/>
</dbReference>
<gene>
    <name evidence="4" type="ORF">KC19_2G020500</name>
</gene>
<dbReference type="SUPFAM" id="SSF52047">
    <property type="entry name" value="RNI-like"/>
    <property type="match status" value="1"/>
</dbReference>
<dbReference type="InterPro" id="IPR032675">
    <property type="entry name" value="LRR_dom_sf"/>
</dbReference>